<dbReference type="Pfam" id="PF02653">
    <property type="entry name" value="BPD_transp_2"/>
    <property type="match status" value="1"/>
</dbReference>
<evidence type="ECO:0000313" key="9">
    <source>
        <dbReference type="Proteomes" id="UP001209654"/>
    </source>
</evidence>
<dbReference type="RefSeq" id="WP_264796421.1">
    <property type="nucleotide sequence ID" value="NZ_BRVS01000015.1"/>
</dbReference>
<feature type="transmembrane region" description="Helical" evidence="7">
    <location>
        <begin position="64"/>
        <end position="83"/>
    </location>
</feature>
<keyword evidence="4 7" id="KW-1133">Transmembrane helix</keyword>
<dbReference type="Proteomes" id="UP001209654">
    <property type="component" value="Unassembled WGS sequence"/>
</dbReference>
<sequence>MSKLTPQTEFAGPLGLLPTRPRPQSRGQLSLNPKLTLSVVLVLLIVFFTASQPNFLTFDNFLNIARLQAVPLILAVGMTMVVLTGGADLSVGSALALSGVIAGLLYVNGVPAPAVIMLAVLCGILLGLLNGLLIGALGMSFFVVTLGTLAGYRSLALVASDGASIQLGEAPLLLTIGDGSIGILPIPVMLAALVTVFGHLALSGTGWGRKIYAVGSNREAARLAGIRVNRVLVSVYVTSGLLAGLASVIQIGRLTTASPVVGTGIELQVIAAVLLGGTILSGGSGGLGGTVLAVLMLGVLQNGLTLSGTPDFWQGAITGAILIVAVFLDHLQRRRRGLAEN</sequence>
<name>A0ABQ5MWH9_9MICC</name>
<evidence type="ECO:0000256" key="2">
    <source>
        <dbReference type="ARBA" id="ARBA00022475"/>
    </source>
</evidence>
<feature type="region of interest" description="Disordered" evidence="6">
    <location>
        <begin position="1"/>
        <end position="27"/>
    </location>
</feature>
<evidence type="ECO:0000256" key="6">
    <source>
        <dbReference type="SAM" id="MobiDB-lite"/>
    </source>
</evidence>
<evidence type="ECO:0000313" key="8">
    <source>
        <dbReference type="EMBL" id="GLB68321.1"/>
    </source>
</evidence>
<comment type="subcellular location">
    <subcellularLocation>
        <location evidence="1">Cell membrane</location>
        <topology evidence="1">Multi-pass membrane protein</topology>
    </subcellularLocation>
</comment>
<keyword evidence="5 7" id="KW-0472">Membrane</keyword>
<evidence type="ECO:0000256" key="7">
    <source>
        <dbReference type="SAM" id="Phobius"/>
    </source>
</evidence>
<feature type="transmembrane region" description="Helical" evidence="7">
    <location>
        <begin position="312"/>
        <end position="331"/>
    </location>
</feature>
<accession>A0ABQ5MWH9</accession>
<keyword evidence="2" id="KW-1003">Cell membrane</keyword>
<evidence type="ECO:0000256" key="3">
    <source>
        <dbReference type="ARBA" id="ARBA00022692"/>
    </source>
</evidence>
<feature type="transmembrane region" description="Helical" evidence="7">
    <location>
        <begin position="257"/>
        <end position="280"/>
    </location>
</feature>
<proteinExistence type="predicted"/>
<evidence type="ECO:0000256" key="4">
    <source>
        <dbReference type="ARBA" id="ARBA00022989"/>
    </source>
</evidence>
<keyword evidence="3 7" id="KW-0812">Transmembrane</keyword>
<feature type="transmembrane region" description="Helical" evidence="7">
    <location>
        <begin position="35"/>
        <end position="52"/>
    </location>
</feature>
<evidence type="ECO:0000256" key="1">
    <source>
        <dbReference type="ARBA" id="ARBA00004651"/>
    </source>
</evidence>
<protein>
    <submittedName>
        <fullName evidence="8">Ribonucleotide-diphosphate reductase subunit alpha</fullName>
    </submittedName>
</protein>
<comment type="caution">
    <text evidence="8">The sequence shown here is derived from an EMBL/GenBank/DDBJ whole genome shotgun (WGS) entry which is preliminary data.</text>
</comment>
<feature type="transmembrane region" description="Helical" evidence="7">
    <location>
        <begin position="114"/>
        <end position="144"/>
    </location>
</feature>
<feature type="transmembrane region" description="Helical" evidence="7">
    <location>
        <begin position="181"/>
        <end position="202"/>
    </location>
</feature>
<dbReference type="EMBL" id="BRVS01000015">
    <property type="protein sequence ID" value="GLB68321.1"/>
    <property type="molecule type" value="Genomic_DNA"/>
</dbReference>
<dbReference type="InterPro" id="IPR001851">
    <property type="entry name" value="ABC_transp_permease"/>
</dbReference>
<dbReference type="CDD" id="cd06579">
    <property type="entry name" value="TM_PBP1_transp_AraH_like"/>
    <property type="match status" value="1"/>
</dbReference>
<evidence type="ECO:0000256" key="5">
    <source>
        <dbReference type="ARBA" id="ARBA00023136"/>
    </source>
</evidence>
<dbReference type="PANTHER" id="PTHR32196">
    <property type="entry name" value="ABC TRANSPORTER PERMEASE PROTEIN YPHD-RELATED-RELATED"/>
    <property type="match status" value="1"/>
</dbReference>
<feature type="transmembrane region" description="Helical" evidence="7">
    <location>
        <begin position="231"/>
        <end position="251"/>
    </location>
</feature>
<reference evidence="8 9" key="1">
    <citation type="journal article" date="2023" name="Int. J. Syst. Evol. Microbiol.">
        <title>Arthrobacter mangrovi sp. nov., an actinobacterium isolated from the rhizosphere of a mangrove.</title>
        <authorList>
            <person name="Hamada M."/>
            <person name="Saitou S."/>
            <person name="Enomoto N."/>
            <person name="Nanri K."/>
            <person name="Hidaka K."/>
            <person name="Miura T."/>
            <person name="Tamura T."/>
        </authorList>
    </citation>
    <scope>NUCLEOTIDE SEQUENCE [LARGE SCALE GENOMIC DNA]</scope>
    <source>
        <strain evidence="8 9">NBRC 112813</strain>
    </source>
</reference>
<organism evidence="8 9">
    <name type="scientific">Arthrobacter mangrovi</name>
    <dbReference type="NCBI Taxonomy" id="2966350"/>
    <lineage>
        <taxon>Bacteria</taxon>
        <taxon>Bacillati</taxon>
        <taxon>Actinomycetota</taxon>
        <taxon>Actinomycetes</taxon>
        <taxon>Micrococcales</taxon>
        <taxon>Micrococcaceae</taxon>
        <taxon>Arthrobacter</taxon>
    </lineage>
</organism>
<keyword evidence="9" id="KW-1185">Reference proteome</keyword>
<feature type="transmembrane region" description="Helical" evidence="7">
    <location>
        <begin position="287"/>
        <end position="306"/>
    </location>
</feature>
<gene>
    <name evidence="8" type="ORF">AHIS1636_27630</name>
</gene>